<accession>A0A3M7QG20</accession>
<evidence type="ECO:0000313" key="3">
    <source>
        <dbReference type="Proteomes" id="UP000276133"/>
    </source>
</evidence>
<proteinExistence type="predicted"/>
<keyword evidence="2" id="KW-0812">Transmembrane</keyword>
<dbReference type="AlphaFoldDB" id="A0A3M7QG20"/>
<evidence type="ECO:0000313" key="2">
    <source>
        <dbReference type="EMBL" id="RNA10229.1"/>
    </source>
</evidence>
<organism evidence="2 3">
    <name type="scientific">Brachionus plicatilis</name>
    <name type="common">Marine rotifer</name>
    <name type="synonym">Brachionus muelleri</name>
    <dbReference type="NCBI Taxonomy" id="10195"/>
    <lineage>
        <taxon>Eukaryota</taxon>
        <taxon>Metazoa</taxon>
        <taxon>Spiralia</taxon>
        <taxon>Gnathifera</taxon>
        <taxon>Rotifera</taxon>
        <taxon>Eurotatoria</taxon>
        <taxon>Monogononta</taxon>
        <taxon>Pseudotrocha</taxon>
        <taxon>Ploima</taxon>
        <taxon>Brachionidae</taxon>
        <taxon>Brachionus</taxon>
    </lineage>
</organism>
<feature type="signal peptide" evidence="1">
    <location>
        <begin position="1"/>
        <end position="17"/>
    </location>
</feature>
<name>A0A3M7QG20_BRAPC</name>
<keyword evidence="2" id="KW-0472">Membrane</keyword>
<gene>
    <name evidence="2" type="ORF">BpHYR1_013005</name>
</gene>
<evidence type="ECO:0000256" key="1">
    <source>
        <dbReference type="SAM" id="SignalP"/>
    </source>
</evidence>
<keyword evidence="1" id="KW-0732">Signal</keyword>
<reference evidence="2 3" key="1">
    <citation type="journal article" date="2018" name="Sci. Rep.">
        <title>Genomic signatures of local adaptation to the degree of environmental predictability in rotifers.</title>
        <authorList>
            <person name="Franch-Gras L."/>
            <person name="Hahn C."/>
            <person name="Garcia-Roger E.M."/>
            <person name="Carmona M.J."/>
            <person name="Serra M."/>
            <person name="Gomez A."/>
        </authorList>
    </citation>
    <scope>NUCLEOTIDE SEQUENCE [LARGE SCALE GENOMIC DNA]</scope>
    <source>
        <strain evidence="2">HYR1</strain>
    </source>
</reference>
<dbReference type="Proteomes" id="UP000276133">
    <property type="component" value="Unassembled WGS sequence"/>
</dbReference>
<protein>
    <submittedName>
        <fullName evidence="2">Transmembrane (Macronuclear)</fullName>
    </submittedName>
</protein>
<feature type="chain" id="PRO_5018189753" evidence="1">
    <location>
        <begin position="18"/>
        <end position="633"/>
    </location>
</feature>
<keyword evidence="3" id="KW-1185">Reference proteome</keyword>
<dbReference type="OrthoDB" id="10025474at2759"/>
<comment type="caution">
    <text evidence="2">The sequence shown here is derived from an EMBL/GenBank/DDBJ whole genome shotgun (WGS) entry which is preliminary data.</text>
</comment>
<sequence length="633" mass="73418">MYKIITILAIFFSSVFCSKISDVIPELKLKLYDYQIKQSQSYKPPFKWAEKAGLFKSDIRVNFVGSPIMSELRNGKLTSIFDNDMFSTGWIFSALFDRSLYALDVPDVYYYPLENGLKAMNDYQNKNENQSRTTPIRTFWPQIYNKTYDIWQQQPDNIRNLILNIEKLPWNQIEKFLRTLHLDKIADALQEIIDEGHTAIKAFQIPSDFDDTYLNVGIGSALFRLSKSYGSLYNEWSKKNSNFYELIEKTAQYAYRPFENSDQSIIDPRTYFYARPFILEAEKNNQSLALITTWIQNIGEQRTRQKKGVSMPFNVNNIDVTVCANSIYGITDAAIIDLNGFQQMFVKSDQIQQIYLNTTKFISWAIQTNFTKRPDLAQVYYPSTYNFLWYTSRTLFLLENEFRSSSVPKSIGDVLTEAKSYLSKALEKEATNFFLAKAQRDHEGHIFFEDFLGVDDTDIFGKKSSTGEDRIFSTSQAINTLLYTWTFYDQASKKLQWKENVSANVKDLVRSSITWLSKNVLSKNLKPLNSFFSGSVKGFTSLPFWYPANFLQYLNGTDVDPNNLDEKDFEDVIFGVKGTIDENVYQKLLHVPHFGQMTPIDFNGYNEKGEFFPFWSSEPYTYSVSLLALSLFK</sequence>
<dbReference type="EMBL" id="REGN01006256">
    <property type="protein sequence ID" value="RNA10229.1"/>
    <property type="molecule type" value="Genomic_DNA"/>
</dbReference>